<dbReference type="PANTHER" id="PTHR43133:SF8">
    <property type="entry name" value="RNA POLYMERASE SIGMA FACTOR HI_1459-RELATED"/>
    <property type="match status" value="1"/>
</dbReference>
<evidence type="ECO:0000313" key="9">
    <source>
        <dbReference type="Proteomes" id="UP000317209"/>
    </source>
</evidence>
<dbReference type="InterPro" id="IPR013324">
    <property type="entry name" value="RNA_pol_sigma_r3/r4-like"/>
</dbReference>
<keyword evidence="4" id="KW-0238">DNA-binding</keyword>
<feature type="compositionally biased region" description="Low complexity" evidence="6">
    <location>
        <begin position="167"/>
        <end position="191"/>
    </location>
</feature>
<comment type="caution">
    <text evidence="8">The sequence shown here is derived from an EMBL/GenBank/DDBJ whole genome shotgun (WGS) entry which is preliminary data.</text>
</comment>
<name>A0A543BM26_9MICO</name>
<keyword evidence="3" id="KW-0731">Sigma factor</keyword>
<evidence type="ECO:0000256" key="4">
    <source>
        <dbReference type="ARBA" id="ARBA00023125"/>
    </source>
</evidence>
<keyword evidence="2" id="KW-0805">Transcription regulation</keyword>
<feature type="domain" description="RNA polymerase sigma factor 70 region 4 type 2" evidence="7">
    <location>
        <begin position="114"/>
        <end position="161"/>
    </location>
</feature>
<dbReference type="RefSeq" id="WP_141871778.1">
    <property type="nucleotide sequence ID" value="NZ_VFOX01000001.1"/>
</dbReference>
<dbReference type="Gene3D" id="1.10.10.10">
    <property type="entry name" value="Winged helix-like DNA-binding domain superfamily/Winged helix DNA-binding domain"/>
    <property type="match status" value="1"/>
</dbReference>
<dbReference type="EMBL" id="VFOX01000001">
    <property type="protein sequence ID" value="TQL85866.1"/>
    <property type="molecule type" value="Genomic_DNA"/>
</dbReference>
<dbReference type="InterPro" id="IPR013249">
    <property type="entry name" value="RNA_pol_sigma70_r4_t2"/>
</dbReference>
<dbReference type="PANTHER" id="PTHR43133">
    <property type="entry name" value="RNA POLYMERASE ECF-TYPE SIGMA FACTO"/>
    <property type="match status" value="1"/>
</dbReference>
<dbReference type="InterPro" id="IPR013325">
    <property type="entry name" value="RNA_pol_sigma_r2"/>
</dbReference>
<organism evidence="8 9">
    <name type="scientific">Microbacterium saperdae</name>
    <dbReference type="NCBI Taxonomy" id="69368"/>
    <lineage>
        <taxon>Bacteria</taxon>
        <taxon>Bacillati</taxon>
        <taxon>Actinomycetota</taxon>
        <taxon>Actinomycetes</taxon>
        <taxon>Micrococcales</taxon>
        <taxon>Microbacteriaceae</taxon>
        <taxon>Microbacterium</taxon>
    </lineage>
</organism>
<evidence type="ECO:0000256" key="3">
    <source>
        <dbReference type="ARBA" id="ARBA00023082"/>
    </source>
</evidence>
<dbReference type="GO" id="GO:0003677">
    <property type="term" value="F:DNA binding"/>
    <property type="evidence" value="ECO:0007669"/>
    <property type="project" value="UniProtKB-KW"/>
</dbReference>
<dbReference type="InterPro" id="IPR014284">
    <property type="entry name" value="RNA_pol_sigma-70_dom"/>
</dbReference>
<dbReference type="InterPro" id="IPR036388">
    <property type="entry name" value="WH-like_DNA-bd_sf"/>
</dbReference>
<proteinExistence type="inferred from homology"/>
<evidence type="ECO:0000256" key="6">
    <source>
        <dbReference type="SAM" id="MobiDB-lite"/>
    </source>
</evidence>
<feature type="region of interest" description="Disordered" evidence="6">
    <location>
        <begin position="165"/>
        <end position="191"/>
    </location>
</feature>
<accession>A0A543BM26</accession>
<dbReference type="SUPFAM" id="SSF88659">
    <property type="entry name" value="Sigma3 and sigma4 domains of RNA polymerase sigma factors"/>
    <property type="match status" value="1"/>
</dbReference>
<dbReference type="CDD" id="cd06171">
    <property type="entry name" value="Sigma70_r4"/>
    <property type="match status" value="1"/>
</dbReference>
<keyword evidence="5" id="KW-0804">Transcription</keyword>
<dbReference type="Gene3D" id="1.10.1740.10">
    <property type="match status" value="1"/>
</dbReference>
<dbReference type="SUPFAM" id="SSF88946">
    <property type="entry name" value="Sigma2 domain of RNA polymerase sigma factors"/>
    <property type="match status" value="1"/>
</dbReference>
<dbReference type="Proteomes" id="UP000317209">
    <property type="component" value="Unassembled WGS sequence"/>
</dbReference>
<evidence type="ECO:0000256" key="2">
    <source>
        <dbReference type="ARBA" id="ARBA00023015"/>
    </source>
</evidence>
<dbReference type="OrthoDB" id="4184921at2"/>
<comment type="similarity">
    <text evidence="1">Belongs to the sigma-70 factor family. ECF subfamily.</text>
</comment>
<dbReference type="GO" id="GO:0006352">
    <property type="term" value="P:DNA-templated transcription initiation"/>
    <property type="evidence" value="ECO:0007669"/>
    <property type="project" value="InterPro"/>
</dbReference>
<dbReference type="AlphaFoldDB" id="A0A543BM26"/>
<evidence type="ECO:0000259" key="7">
    <source>
        <dbReference type="Pfam" id="PF08281"/>
    </source>
</evidence>
<gene>
    <name evidence="8" type="ORF">FB560_1500</name>
</gene>
<evidence type="ECO:0000256" key="5">
    <source>
        <dbReference type="ARBA" id="ARBA00023163"/>
    </source>
</evidence>
<keyword evidence="9" id="KW-1185">Reference proteome</keyword>
<evidence type="ECO:0000313" key="8">
    <source>
        <dbReference type="EMBL" id="TQL85866.1"/>
    </source>
</evidence>
<evidence type="ECO:0000256" key="1">
    <source>
        <dbReference type="ARBA" id="ARBA00010641"/>
    </source>
</evidence>
<dbReference type="InterPro" id="IPR039425">
    <property type="entry name" value="RNA_pol_sigma-70-like"/>
</dbReference>
<reference evidence="8 9" key="1">
    <citation type="submission" date="2019-06" db="EMBL/GenBank/DDBJ databases">
        <title>Sequencing the genomes of 1000 actinobacteria strains.</title>
        <authorList>
            <person name="Klenk H.-P."/>
        </authorList>
    </citation>
    <scope>NUCLEOTIDE SEQUENCE [LARGE SCALE GENOMIC DNA]</scope>
    <source>
        <strain evidence="8 9">DSM 20169</strain>
    </source>
</reference>
<dbReference type="GO" id="GO:0016987">
    <property type="term" value="F:sigma factor activity"/>
    <property type="evidence" value="ECO:0007669"/>
    <property type="project" value="UniProtKB-KW"/>
</dbReference>
<protein>
    <submittedName>
        <fullName evidence="8">RNA polymerase sigma-70 factor (ECF subfamily)</fullName>
    </submittedName>
</protein>
<dbReference type="Pfam" id="PF08281">
    <property type="entry name" value="Sigma70_r4_2"/>
    <property type="match status" value="1"/>
</dbReference>
<sequence>MSGRSEARSTQREAIFKEIYDTLWAPVQRHVECVVEDDSEVTEIVSDVFLLAWRKLDAAKPLGLIWLIRAADNKLKDRERSRRARARAMETVHAVYAAPGDDDMLDTLAVRHAVVKALTQRERRIVMLAYWDQLSAGEIAELLRCSQASVWTTLSRARKKLERELGLGESEGAAEARQAVEAARPAPRTTG</sequence>
<dbReference type="NCBIfam" id="TIGR02937">
    <property type="entry name" value="sigma70-ECF"/>
    <property type="match status" value="1"/>
</dbReference>